<dbReference type="RefSeq" id="WP_146584111.1">
    <property type="nucleotide sequence ID" value="NZ_SJPO01000001.1"/>
</dbReference>
<dbReference type="AlphaFoldDB" id="A0A5C5ZFK4"/>
<dbReference type="EMBL" id="SJPO01000001">
    <property type="protein sequence ID" value="TWT85885.1"/>
    <property type="molecule type" value="Genomic_DNA"/>
</dbReference>
<evidence type="ECO:0008006" key="3">
    <source>
        <dbReference type="Google" id="ProtNLM"/>
    </source>
</evidence>
<keyword evidence="2" id="KW-1185">Reference proteome</keyword>
<accession>A0A5C5ZFK4</accession>
<proteinExistence type="predicted"/>
<dbReference type="OrthoDB" id="276962at2"/>
<dbReference type="InterPro" id="IPR029063">
    <property type="entry name" value="SAM-dependent_MTases_sf"/>
</dbReference>
<evidence type="ECO:0000313" key="2">
    <source>
        <dbReference type="Proteomes" id="UP000318478"/>
    </source>
</evidence>
<dbReference type="Pfam" id="PF13578">
    <property type="entry name" value="Methyltransf_24"/>
    <property type="match status" value="1"/>
</dbReference>
<evidence type="ECO:0000313" key="1">
    <source>
        <dbReference type="EMBL" id="TWT85885.1"/>
    </source>
</evidence>
<dbReference type="Proteomes" id="UP000318478">
    <property type="component" value="Unassembled WGS sequence"/>
</dbReference>
<protein>
    <recommendedName>
        <fullName evidence="3">O-methyltransferase</fullName>
    </recommendedName>
</protein>
<reference evidence="1 2" key="1">
    <citation type="submission" date="2019-02" db="EMBL/GenBank/DDBJ databases">
        <title>Deep-cultivation of Planctomycetes and their phenomic and genomic characterization uncovers novel biology.</title>
        <authorList>
            <person name="Wiegand S."/>
            <person name="Jogler M."/>
            <person name="Boedeker C."/>
            <person name="Pinto D."/>
            <person name="Vollmers J."/>
            <person name="Rivas-Marin E."/>
            <person name="Kohn T."/>
            <person name="Peeters S.H."/>
            <person name="Heuer A."/>
            <person name="Rast P."/>
            <person name="Oberbeckmann S."/>
            <person name="Bunk B."/>
            <person name="Jeske O."/>
            <person name="Meyerdierks A."/>
            <person name="Storesund J.E."/>
            <person name="Kallscheuer N."/>
            <person name="Luecker S."/>
            <person name="Lage O.M."/>
            <person name="Pohl T."/>
            <person name="Merkel B.J."/>
            <person name="Hornburger P."/>
            <person name="Mueller R.-W."/>
            <person name="Bruemmer F."/>
            <person name="Labrenz M."/>
            <person name="Spormann A.M."/>
            <person name="Op Den Camp H."/>
            <person name="Overmann J."/>
            <person name="Amann R."/>
            <person name="Jetten M.S.M."/>
            <person name="Mascher T."/>
            <person name="Medema M.H."/>
            <person name="Devos D.P."/>
            <person name="Kaster A.-K."/>
            <person name="Ovreas L."/>
            <person name="Rohde M."/>
            <person name="Galperin M.Y."/>
            <person name="Jogler C."/>
        </authorList>
    </citation>
    <scope>NUCLEOTIDE SEQUENCE [LARGE SCALE GENOMIC DNA]</scope>
    <source>
        <strain evidence="1 2">Pla123a</strain>
    </source>
</reference>
<sequence>MSVLTKSPLAPHQKIWRECVRPFRQISGGRSSSGGSIHDFHPQDCTVEPAGVELITELVRESSQHAGPIIEIGTLLGITATHMALAKTPEQKIITVDLFCWNPWGLPPDVQHDLAAQILHYPIARGEVQMVRSDKNEFFKSYNGPAPSMVFLDAMHDYDETKKDILWAKEVGAQIISGHDYCDKFPGVMQIVDECGGPRRLGGTVWVL</sequence>
<organism evidence="1 2">
    <name type="scientific">Posidoniimonas polymericola</name>
    <dbReference type="NCBI Taxonomy" id="2528002"/>
    <lineage>
        <taxon>Bacteria</taxon>
        <taxon>Pseudomonadati</taxon>
        <taxon>Planctomycetota</taxon>
        <taxon>Planctomycetia</taxon>
        <taxon>Pirellulales</taxon>
        <taxon>Lacipirellulaceae</taxon>
        <taxon>Posidoniimonas</taxon>
    </lineage>
</organism>
<comment type="caution">
    <text evidence="1">The sequence shown here is derived from an EMBL/GenBank/DDBJ whole genome shotgun (WGS) entry which is preliminary data.</text>
</comment>
<gene>
    <name evidence="1" type="ORF">Pla123a_06920</name>
</gene>
<name>A0A5C5ZFK4_9BACT</name>
<dbReference type="Gene3D" id="3.40.50.150">
    <property type="entry name" value="Vaccinia Virus protein VP39"/>
    <property type="match status" value="1"/>
</dbReference>